<reference evidence="2" key="1">
    <citation type="journal article" date="2021" name="Nat. Commun.">
        <title>Genetic determinants of endophytism in the Arabidopsis root mycobiome.</title>
        <authorList>
            <person name="Mesny F."/>
            <person name="Miyauchi S."/>
            <person name="Thiergart T."/>
            <person name="Pickel B."/>
            <person name="Atanasova L."/>
            <person name="Karlsson M."/>
            <person name="Huettel B."/>
            <person name="Barry K.W."/>
            <person name="Haridas S."/>
            <person name="Chen C."/>
            <person name="Bauer D."/>
            <person name="Andreopoulos W."/>
            <person name="Pangilinan J."/>
            <person name="LaButti K."/>
            <person name="Riley R."/>
            <person name="Lipzen A."/>
            <person name="Clum A."/>
            <person name="Drula E."/>
            <person name="Henrissat B."/>
            <person name="Kohler A."/>
            <person name="Grigoriev I.V."/>
            <person name="Martin F.M."/>
            <person name="Hacquard S."/>
        </authorList>
    </citation>
    <scope>NUCLEOTIDE SEQUENCE</scope>
    <source>
        <strain evidence="2">MPI-CAGE-CH-0230</strain>
    </source>
</reference>
<gene>
    <name evidence="2" type="ORF">B0I36DRAFT_5969</name>
</gene>
<dbReference type="EMBL" id="JAGTJQ010000001">
    <property type="protein sequence ID" value="KAH7040126.1"/>
    <property type="molecule type" value="Genomic_DNA"/>
</dbReference>
<comment type="caution">
    <text evidence="2">The sequence shown here is derived from an EMBL/GenBank/DDBJ whole genome shotgun (WGS) entry which is preliminary data.</text>
</comment>
<dbReference type="RefSeq" id="XP_046018181.1">
    <property type="nucleotide sequence ID" value="XM_046163073.1"/>
</dbReference>
<feature type="compositionally biased region" description="Basic residues" evidence="1">
    <location>
        <begin position="8"/>
        <end position="19"/>
    </location>
</feature>
<dbReference type="GeneID" id="70192619"/>
<dbReference type="AlphaFoldDB" id="A0A9P8YIT5"/>
<organism evidence="2 3">
    <name type="scientific">Microdochium trichocladiopsis</name>
    <dbReference type="NCBI Taxonomy" id="1682393"/>
    <lineage>
        <taxon>Eukaryota</taxon>
        <taxon>Fungi</taxon>
        <taxon>Dikarya</taxon>
        <taxon>Ascomycota</taxon>
        <taxon>Pezizomycotina</taxon>
        <taxon>Sordariomycetes</taxon>
        <taxon>Xylariomycetidae</taxon>
        <taxon>Xylariales</taxon>
        <taxon>Microdochiaceae</taxon>
        <taxon>Microdochium</taxon>
    </lineage>
</organism>
<sequence>MMELGSLKARRQGKERRGMKRDERDPTKRNSPARGLGDIGGRVTWRWDMLDASAVRTTPFCLTGGGAWRWRHWTCHRYFPSIPREHVKRTTAATARLTLDRHYFASSVRGGELYVAGRSRIQRAPSPPPPSFASRKTVRPSSLIGSRRDTPALVHMHFTSIAPAPAPAPAYARA</sequence>
<dbReference type="Proteomes" id="UP000756346">
    <property type="component" value="Unassembled WGS sequence"/>
</dbReference>
<protein>
    <submittedName>
        <fullName evidence="2">Uncharacterized protein</fullName>
    </submittedName>
</protein>
<evidence type="ECO:0000313" key="3">
    <source>
        <dbReference type="Proteomes" id="UP000756346"/>
    </source>
</evidence>
<evidence type="ECO:0000256" key="1">
    <source>
        <dbReference type="SAM" id="MobiDB-lite"/>
    </source>
</evidence>
<evidence type="ECO:0000313" key="2">
    <source>
        <dbReference type="EMBL" id="KAH7040126.1"/>
    </source>
</evidence>
<feature type="region of interest" description="Disordered" evidence="1">
    <location>
        <begin position="1"/>
        <end position="37"/>
    </location>
</feature>
<feature type="region of interest" description="Disordered" evidence="1">
    <location>
        <begin position="119"/>
        <end position="144"/>
    </location>
</feature>
<name>A0A9P8YIT5_9PEZI</name>
<accession>A0A9P8YIT5</accession>
<keyword evidence="3" id="KW-1185">Reference proteome</keyword>
<proteinExistence type="predicted"/>